<gene>
    <name evidence="1" type="ORF">PLXY2_LOCUS6443</name>
</gene>
<dbReference type="PANTHER" id="PTHR46599:SF3">
    <property type="entry name" value="PIGGYBAC TRANSPOSABLE ELEMENT-DERIVED PROTEIN 4"/>
    <property type="match status" value="1"/>
</dbReference>
<evidence type="ECO:0000313" key="1">
    <source>
        <dbReference type="EMBL" id="CAG9118015.1"/>
    </source>
</evidence>
<comment type="caution">
    <text evidence="1">The sequence shown here is derived from an EMBL/GenBank/DDBJ whole genome shotgun (WGS) entry which is preliminary data.</text>
</comment>
<accession>A0A8S4ETQ1</accession>
<dbReference type="Pfam" id="PF13843">
    <property type="entry name" value="DDE_Tnp_1_7"/>
    <property type="match status" value="1"/>
</dbReference>
<evidence type="ECO:0000313" key="2">
    <source>
        <dbReference type="Proteomes" id="UP000653454"/>
    </source>
</evidence>
<dbReference type="PANTHER" id="PTHR46599">
    <property type="entry name" value="PIGGYBAC TRANSPOSABLE ELEMENT-DERIVED PROTEIN 4"/>
    <property type="match status" value="1"/>
</dbReference>
<keyword evidence="2" id="KW-1185">Reference proteome</keyword>
<organism evidence="1 2">
    <name type="scientific">Plutella xylostella</name>
    <name type="common">Diamondback moth</name>
    <name type="synonym">Plutella maculipennis</name>
    <dbReference type="NCBI Taxonomy" id="51655"/>
    <lineage>
        <taxon>Eukaryota</taxon>
        <taxon>Metazoa</taxon>
        <taxon>Ecdysozoa</taxon>
        <taxon>Arthropoda</taxon>
        <taxon>Hexapoda</taxon>
        <taxon>Insecta</taxon>
        <taxon>Pterygota</taxon>
        <taxon>Neoptera</taxon>
        <taxon>Endopterygota</taxon>
        <taxon>Lepidoptera</taxon>
        <taxon>Glossata</taxon>
        <taxon>Ditrysia</taxon>
        <taxon>Yponomeutoidea</taxon>
        <taxon>Plutellidae</taxon>
        <taxon>Plutella</taxon>
    </lineage>
</organism>
<name>A0A8S4ETQ1_PLUXY</name>
<proteinExistence type="predicted"/>
<reference evidence="1" key="1">
    <citation type="submission" date="2020-11" db="EMBL/GenBank/DDBJ databases">
        <authorList>
            <person name="Whiteford S."/>
        </authorList>
    </citation>
    <scope>NUCLEOTIDE SEQUENCE</scope>
</reference>
<sequence>MASSKPLSDTALQRILENWSDIDSDDEIDSNIFVPSPQNSFFEPTDDIVERGLERIFMNSEEVESPPTPPVPGEIEIHTTNRLNLTISKPVRSYEDWKMKKNTHKIPKFTTKFGSKIAYSHKSQPIEFFDNMFPEQLINTIVTETNRYATQEKHIFDPTNPAEIRAFLGVMIMMGLHPLPDYELYWSTDRFYNNPDISAAFSLKRFKKILENLHLNNNSTEAPRDSVNFDRLHKLRPLIDILNRIFIEQAEESTVYSVDECMVKFKGRSTMKQYMPMKPIKRGYKVWARCDAKTGYLYAFEIYTGKQETLDEAGLGFTVVTNLCQNVPRNSLVTFDNFFTSCKLVDVLYENGIFSIGTVRKTRKGLPEFMKEKPTNKREKLAKNEFAALTSEPIVAVKWLDTKEVTVLSSAHKSSEVTTVKRTQKDGTKKEVFCPKAIADYTLYMGGVDHFDHFRSSYPTGRKSRKFWMRLFFFMLDAAIINSYIIYLTKHPQRVSSHRDFRLRLARALIGDFTCKKQRQIIFKNKRGGNFGVPDEIRLQSVGIHFPEAQDTYKRCKFCSTKKETKRSNIKCSCCGVSLCTKGCFKKFHMALNPESL</sequence>
<dbReference type="Proteomes" id="UP000653454">
    <property type="component" value="Unassembled WGS sequence"/>
</dbReference>
<dbReference type="InterPro" id="IPR029526">
    <property type="entry name" value="PGBD"/>
</dbReference>
<protein>
    <submittedName>
        <fullName evidence="1">(diamondback moth) hypothetical protein</fullName>
    </submittedName>
</protein>
<dbReference type="OrthoDB" id="118105at2759"/>
<dbReference type="AlphaFoldDB" id="A0A8S4ETQ1"/>
<dbReference type="EMBL" id="CAJHNJ030000020">
    <property type="protein sequence ID" value="CAG9118015.1"/>
    <property type="molecule type" value="Genomic_DNA"/>
</dbReference>